<reference evidence="1 2" key="1">
    <citation type="journal article" date="2018" name="Sci. Rep.">
        <title>Genomic signatures of local adaptation to the degree of environmental predictability in rotifers.</title>
        <authorList>
            <person name="Franch-Gras L."/>
            <person name="Hahn C."/>
            <person name="Garcia-Roger E.M."/>
            <person name="Carmona M.J."/>
            <person name="Serra M."/>
            <person name="Gomez A."/>
        </authorList>
    </citation>
    <scope>NUCLEOTIDE SEQUENCE [LARGE SCALE GENOMIC DNA]</scope>
    <source>
        <strain evidence="1">HYR1</strain>
    </source>
</reference>
<dbReference type="PANTHER" id="PTHR46088">
    <property type="entry name" value="TUBULIN--TYROSINE LIGASE-LIKE PROTEIN 12"/>
    <property type="match status" value="1"/>
</dbReference>
<dbReference type="GO" id="GO:0016874">
    <property type="term" value="F:ligase activity"/>
    <property type="evidence" value="ECO:0007669"/>
    <property type="project" value="UniProtKB-KW"/>
</dbReference>
<evidence type="ECO:0000313" key="1">
    <source>
        <dbReference type="EMBL" id="RNA03880.1"/>
    </source>
</evidence>
<accession>A0A3M7PXR8</accession>
<dbReference type="STRING" id="10195.A0A3M7PXR8"/>
<keyword evidence="2" id="KW-1185">Reference proteome</keyword>
<dbReference type="InterPro" id="IPR004344">
    <property type="entry name" value="TTL/TTLL_fam"/>
</dbReference>
<name>A0A3M7PXR8_BRAPC</name>
<protein>
    <submittedName>
        <fullName evidence="1">Tubulin--tyrosine ligase 12</fullName>
    </submittedName>
</protein>
<dbReference type="AlphaFoldDB" id="A0A3M7PXR8"/>
<dbReference type="Gene3D" id="3.30.470.20">
    <property type="entry name" value="ATP-grasp fold, B domain"/>
    <property type="match status" value="1"/>
</dbReference>
<dbReference type="InterPro" id="IPR027749">
    <property type="entry name" value="TTLL12"/>
</dbReference>
<organism evidence="1 2">
    <name type="scientific">Brachionus plicatilis</name>
    <name type="common">Marine rotifer</name>
    <name type="synonym">Brachionus muelleri</name>
    <dbReference type="NCBI Taxonomy" id="10195"/>
    <lineage>
        <taxon>Eukaryota</taxon>
        <taxon>Metazoa</taxon>
        <taxon>Spiralia</taxon>
        <taxon>Gnathifera</taxon>
        <taxon>Rotifera</taxon>
        <taxon>Eurotatoria</taxon>
        <taxon>Monogononta</taxon>
        <taxon>Pseudotrocha</taxon>
        <taxon>Ploima</taxon>
        <taxon>Brachionidae</taxon>
        <taxon>Brachionus</taxon>
    </lineage>
</organism>
<proteinExistence type="predicted"/>
<evidence type="ECO:0000313" key="2">
    <source>
        <dbReference type="Proteomes" id="UP000276133"/>
    </source>
</evidence>
<sequence>MNYKENANLKQIHHDEFIKLFEEQNSDFKWDIIQKKIFTMIRQIFEGASQELPPKGIAHNYQSRAMYAVDLMLDWKENYFGEKSIEPMLCEVNFMPDCTRACKYQPNFFNDVFNALFLDSWESTNVTKI</sequence>
<keyword evidence="1" id="KW-0436">Ligase</keyword>
<dbReference type="GO" id="GO:0005737">
    <property type="term" value="C:cytoplasm"/>
    <property type="evidence" value="ECO:0007669"/>
    <property type="project" value="TreeGrafter"/>
</dbReference>
<dbReference type="EMBL" id="REGN01008314">
    <property type="protein sequence ID" value="RNA03880.1"/>
    <property type="molecule type" value="Genomic_DNA"/>
</dbReference>
<comment type="caution">
    <text evidence="1">The sequence shown here is derived from an EMBL/GenBank/DDBJ whole genome shotgun (WGS) entry which is preliminary data.</text>
</comment>
<dbReference type="Pfam" id="PF03133">
    <property type="entry name" value="TTL"/>
    <property type="match status" value="1"/>
</dbReference>
<dbReference type="PROSITE" id="PS51221">
    <property type="entry name" value="TTL"/>
    <property type="match status" value="1"/>
</dbReference>
<dbReference type="OrthoDB" id="60477at2759"/>
<dbReference type="PANTHER" id="PTHR46088:SF1">
    <property type="entry name" value="TUBULIN--TYROSINE LIGASE-LIKE PROTEIN 12"/>
    <property type="match status" value="1"/>
</dbReference>
<gene>
    <name evidence="1" type="ORF">BpHYR1_020443</name>
</gene>
<dbReference type="Proteomes" id="UP000276133">
    <property type="component" value="Unassembled WGS sequence"/>
</dbReference>